<proteinExistence type="predicted"/>
<evidence type="ECO:0000313" key="2">
    <source>
        <dbReference type="Proteomes" id="UP001415169"/>
    </source>
</evidence>
<reference evidence="1" key="2">
    <citation type="submission" date="2023-12" db="EMBL/GenBank/DDBJ databases">
        <authorList>
            <person name="Sun Q."/>
            <person name="Inoue M."/>
        </authorList>
    </citation>
    <scope>NUCLEOTIDE SEQUENCE</scope>
    <source>
        <strain evidence="1">JCM 17590</strain>
    </source>
</reference>
<dbReference type="Proteomes" id="UP001415169">
    <property type="component" value="Unassembled WGS sequence"/>
</dbReference>
<dbReference type="RefSeq" id="WP_344791586.1">
    <property type="nucleotide sequence ID" value="NZ_BAABBV010000001.1"/>
</dbReference>
<reference evidence="1" key="1">
    <citation type="journal article" date="2014" name="Int. J. Syst. Evol. Microbiol.">
        <title>Complete genome of a new Firmicutes species belonging to the dominant human colonic microbiota ('Ruminococcus bicirculans') reveals two chromosomes and a selective capacity to utilize plant glucans.</title>
        <authorList>
            <consortium name="NISC Comparative Sequencing Program"/>
            <person name="Wegmann U."/>
            <person name="Louis P."/>
            <person name="Goesmann A."/>
            <person name="Henrissat B."/>
            <person name="Duncan S.H."/>
            <person name="Flint H.J."/>
        </authorList>
    </citation>
    <scope>NUCLEOTIDE SEQUENCE</scope>
    <source>
        <strain evidence="1">JCM 17590</strain>
    </source>
</reference>
<keyword evidence="2" id="KW-1185">Reference proteome</keyword>
<evidence type="ECO:0008006" key="3">
    <source>
        <dbReference type="Google" id="ProtNLM"/>
    </source>
</evidence>
<protein>
    <recommendedName>
        <fullName evidence="3">Alternate-type signal peptide domain-containing protein</fullName>
    </recommendedName>
</protein>
<evidence type="ECO:0000313" key="1">
    <source>
        <dbReference type="EMBL" id="GAA4161655.1"/>
    </source>
</evidence>
<dbReference type="EMBL" id="BAABBV010000001">
    <property type="protein sequence ID" value="GAA4161655.1"/>
    <property type="molecule type" value="Genomic_DNA"/>
</dbReference>
<accession>A0ABP7ZKI4</accession>
<gene>
    <name evidence="1" type="ORF">GCM10022286_19570</name>
</gene>
<name>A0ABP7ZKI4_9MICO</name>
<sequence length="218" mass="23773">MNKLFKGAIASAAGVALLLGGAGTFALWEDTAGLRSDALIEAGRLEFGWEKMPQAVWTINGHPIAEEDVAAVRFVPGDLVTMTWTDVPVIVDGDYLNAKFDVSLDNLKLDEIQDQAAKEKALAFFEGLTHSVEIRQLMDVNDPDYNPDPAWHATTDEFELARGTNHFQVRAQVVFDPDAMDQTAYGAQIPLAGLGLTVTQVPHDDHTVFEDGVLPTDH</sequence>
<dbReference type="NCBIfam" id="TIGR04089">
    <property type="entry name" value="exp_by_SipW_III"/>
    <property type="match status" value="1"/>
</dbReference>
<dbReference type="InterPro" id="IPR024006">
    <property type="entry name" value="Alt_signal_exp_actinobact"/>
</dbReference>
<organism evidence="1 2">
    <name type="scientific">Gryllotalpicola daejeonensis</name>
    <dbReference type="NCBI Taxonomy" id="993087"/>
    <lineage>
        <taxon>Bacteria</taxon>
        <taxon>Bacillati</taxon>
        <taxon>Actinomycetota</taxon>
        <taxon>Actinomycetes</taxon>
        <taxon>Micrococcales</taxon>
        <taxon>Microbacteriaceae</taxon>
        <taxon>Gryllotalpicola</taxon>
    </lineage>
</organism>
<comment type="caution">
    <text evidence="1">The sequence shown here is derived from an EMBL/GenBank/DDBJ whole genome shotgun (WGS) entry which is preliminary data.</text>
</comment>